<evidence type="ECO:0000313" key="2">
    <source>
        <dbReference type="EMBL" id="CDI96779.1"/>
    </source>
</evidence>
<feature type="compositionally biased region" description="Low complexity" evidence="1">
    <location>
        <begin position="1"/>
        <end position="43"/>
    </location>
</feature>
<proteinExistence type="predicted"/>
<evidence type="ECO:0000256" key="1">
    <source>
        <dbReference type="SAM" id="MobiDB-lite"/>
    </source>
</evidence>
<organism evidence="2 3">
    <name type="scientific">Echinococcus multilocularis</name>
    <name type="common">Fox tapeworm</name>
    <dbReference type="NCBI Taxonomy" id="6211"/>
    <lineage>
        <taxon>Eukaryota</taxon>
        <taxon>Metazoa</taxon>
        <taxon>Spiralia</taxon>
        <taxon>Lophotrochozoa</taxon>
        <taxon>Platyhelminthes</taxon>
        <taxon>Cestoda</taxon>
        <taxon>Eucestoda</taxon>
        <taxon>Cyclophyllidea</taxon>
        <taxon>Taeniidae</taxon>
        <taxon>Echinococcus</taxon>
    </lineage>
</organism>
<feature type="region of interest" description="Disordered" evidence="1">
    <location>
        <begin position="1"/>
        <end position="44"/>
    </location>
</feature>
<evidence type="ECO:0000313" key="3">
    <source>
        <dbReference type="Proteomes" id="UP000017246"/>
    </source>
</evidence>
<dbReference type="Proteomes" id="UP000017246">
    <property type="component" value="Unassembled WGS sequence"/>
</dbReference>
<gene>
    <name evidence="2" type="ORF">EmuJ_000049900</name>
</gene>
<dbReference type="EMBL" id="LN902597">
    <property type="protein sequence ID" value="CDI96779.1"/>
    <property type="molecule type" value="Genomic_DNA"/>
</dbReference>
<reference evidence="2" key="1">
    <citation type="journal article" date="2013" name="Nature">
        <title>The genomes of four tapeworm species reveal adaptations to parasitism.</title>
        <authorList>
            <person name="Tsai I.J."/>
            <person name="Zarowiecki M."/>
            <person name="Holroyd N."/>
            <person name="Garciarrubio A."/>
            <person name="Sanchez-Flores A."/>
            <person name="Brooks K.L."/>
            <person name="Tracey A."/>
            <person name="Bobes R.J."/>
            <person name="Fragoso G."/>
            <person name="Sciutto E."/>
            <person name="Aslett M."/>
            <person name="Beasley H."/>
            <person name="Bennett H.M."/>
            <person name="Cai J."/>
            <person name="Camicia F."/>
            <person name="Clark R."/>
            <person name="Cucher M."/>
            <person name="De Silva N."/>
            <person name="Day T.A."/>
            <person name="Deplazes P."/>
            <person name="Estrada K."/>
            <person name="Fernandez C."/>
            <person name="Holland P.W."/>
            <person name="Hou J."/>
            <person name="Hu S."/>
            <person name="Huckvale T."/>
            <person name="Hung S.S."/>
            <person name="Kamenetzky L."/>
            <person name="Keane J.A."/>
            <person name="Kiss F."/>
            <person name="Koziol U."/>
            <person name="Lambert O."/>
            <person name="Liu K."/>
            <person name="Luo X."/>
            <person name="Luo Y."/>
            <person name="Macchiaroli N."/>
            <person name="Nichol S."/>
            <person name="Paps J."/>
            <person name="Parkinson J."/>
            <person name="Pouchkina-Stantcheva N."/>
            <person name="Riddiford N."/>
            <person name="Rosenzvit M."/>
            <person name="Salinas G."/>
            <person name="Wasmuth J.D."/>
            <person name="Zamanian M."/>
            <person name="Zheng Y."/>
            <person name="Cai X."/>
            <person name="Soberon X."/>
            <person name="Olson P.D."/>
            <person name="Laclette J.P."/>
            <person name="Brehm K."/>
            <person name="Berriman M."/>
            <person name="Garciarrubio A."/>
            <person name="Bobes R.J."/>
            <person name="Fragoso G."/>
            <person name="Sanchez-Flores A."/>
            <person name="Estrada K."/>
            <person name="Cevallos M.A."/>
            <person name="Morett E."/>
            <person name="Gonzalez V."/>
            <person name="Portillo T."/>
            <person name="Ochoa-Leyva A."/>
            <person name="Jose M.V."/>
            <person name="Sciutto E."/>
            <person name="Landa A."/>
            <person name="Jimenez L."/>
            <person name="Valdes V."/>
            <person name="Carrero J.C."/>
            <person name="Larralde C."/>
            <person name="Morales-Montor J."/>
            <person name="Limon-Lason J."/>
            <person name="Soberon X."/>
            <person name="Laclette J.P."/>
        </authorList>
    </citation>
    <scope>NUCLEOTIDE SEQUENCE [LARGE SCALE GENOMIC DNA]</scope>
</reference>
<sequence>MPASTTSSGPASTPTTSASTTSSGPAQTHTTGASTTSSGPAQTHPTGALFAIVVMLMNWRSRQLHE</sequence>
<reference evidence="2" key="2">
    <citation type="submission" date="2015-11" db="EMBL/GenBank/DDBJ databases">
        <authorList>
            <person name="Zhang Y."/>
            <person name="Guo Z."/>
        </authorList>
    </citation>
    <scope>NUCLEOTIDE SEQUENCE</scope>
</reference>
<dbReference type="AlphaFoldDB" id="A0A087VX26"/>
<keyword evidence="3" id="KW-1185">Reference proteome</keyword>
<name>A0A087VX26_ECHMU</name>
<accession>A0A087VX26</accession>
<protein>
    <submittedName>
        <fullName evidence="2">Expressed protein</fullName>
    </submittedName>
</protein>